<reference evidence="1" key="1">
    <citation type="journal article" date="2014" name="Int. J. Syst. Evol. Microbiol.">
        <title>Complete genome sequence of Corynebacterium casei LMG S-19264T (=DSM 44701T), isolated from a smear-ripened cheese.</title>
        <authorList>
            <consortium name="US DOE Joint Genome Institute (JGI-PGF)"/>
            <person name="Walter F."/>
            <person name="Albersmeier A."/>
            <person name="Kalinowski J."/>
            <person name="Ruckert C."/>
        </authorList>
    </citation>
    <scope>NUCLEOTIDE SEQUENCE</scope>
    <source>
        <strain evidence="1">CGMCC 1.12987</strain>
    </source>
</reference>
<proteinExistence type="predicted"/>
<dbReference type="RefSeq" id="WP_188532853.1">
    <property type="nucleotide sequence ID" value="NZ_BMGR01000015.1"/>
</dbReference>
<dbReference type="PANTHER" id="PTHR37563">
    <property type="entry name" value="PHYTANOYL-COA DIOXYGENASE FAMILY PROTEIN (AFU_ORTHOLOGUE AFUA_2G03330)"/>
    <property type="match status" value="1"/>
</dbReference>
<gene>
    <name evidence="1" type="ORF">GCM10010916_40110</name>
</gene>
<evidence type="ECO:0000313" key="2">
    <source>
        <dbReference type="Proteomes" id="UP000644756"/>
    </source>
</evidence>
<dbReference type="SUPFAM" id="SSF51197">
    <property type="entry name" value="Clavaminate synthase-like"/>
    <property type="match status" value="1"/>
</dbReference>
<dbReference type="AlphaFoldDB" id="A0A917G299"/>
<protein>
    <recommendedName>
        <fullName evidence="3">Phytanoyl-CoA dioxygenase</fullName>
    </recommendedName>
</protein>
<evidence type="ECO:0000313" key="1">
    <source>
        <dbReference type="EMBL" id="GGG19255.1"/>
    </source>
</evidence>
<dbReference type="Proteomes" id="UP000644756">
    <property type="component" value="Unassembled WGS sequence"/>
</dbReference>
<dbReference type="PANTHER" id="PTHR37563:SF2">
    <property type="entry name" value="PHYTANOYL-COA DIOXYGENASE FAMILY PROTEIN (AFU_ORTHOLOGUE AFUA_2G03330)"/>
    <property type="match status" value="1"/>
</dbReference>
<dbReference type="GO" id="GO:0016706">
    <property type="term" value="F:2-oxoglutarate-dependent dioxygenase activity"/>
    <property type="evidence" value="ECO:0007669"/>
    <property type="project" value="UniProtKB-ARBA"/>
</dbReference>
<comment type="caution">
    <text evidence="1">The sequence shown here is derived from an EMBL/GenBank/DDBJ whole genome shotgun (WGS) entry which is preliminary data.</text>
</comment>
<reference evidence="1" key="2">
    <citation type="submission" date="2020-09" db="EMBL/GenBank/DDBJ databases">
        <authorList>
            <person name="Sun Q."/>
            <person name="Zhou Y."/>
        </authorList>
    </citation>
    <scope>NUCLEOTIDE SEQUENCE</scope>
    <source>
        <strain evidence="1">CGMCC 1.12987</strain>
    </source>
</reference>
<name>A0A917G299_9BACL</name>
<dbReference type="Pfam" id="PF05721">
    <property type="entry name" value="PhyH"/>
    <property type="match status" value="1"/>
</dbReference>
<dbReference type="Gene3D" id="2.60.120.620">
    <property type="entry name" value="q2cbj1_9rhob like domain"/>
    <property type="match status" value="1"/>
</dbReference>
<sequence length="272" mass="30672">MKLSPEELKNGRLDPETVESAVEQVRLNGYVLFEGVLDSEQVEKMRSAFMNALDEATNRSPESTEVNTTEFRKNRVRMDLPFDEPFIDPSVITSPFVLPVVEKLIGADCACIYLSADAPLPGSDYQVVHSDQTPFFPESTVSLPPAGIVLNIPLVDVTEENGPMEAFPGGNHLMPENRNHPKYIEEAASHLTPVRMTMPKGSLLIRDLRMWHRGTPNNSDHVRPNVAIIYARPWWRGGYQETLGISREKFEGLSDRAKKLFRLEKIKEEQPS</sequence>
<organism evidence="1 2">
    <name type="scientific">Paenibacillus abyssi</name>
    <dbReference type="NCBI Taxonomy" id="1340531"/>
    <lineage>
        <taxon>Bacteria</taxon>
        <taxon>Bacillati</taxon>
        <taxon>Bacillota</taxon>
        <taxon>Bacilli</taxon>
        <taxon>Bacillales</taxon>
        <taxon>Paenibacillaceae</taxon>
        <taxon>Paenibacillus</taxon>
    </lineage>
</organism>
<evidence type="ECO:0008006" key="3">
    <source>
        <dbReference type="Google" id="ProtNLM"/>
    </source>
</evidence>
<dbReference type="EMBL" id="BMGR01000015">
    <property type="protein sequence ID" value="GGG19255.1"/>
    <property type="molecule type" value="Genomic_DNA"/>
</dbReference>
<dbReference type="InterPro" id="IPR051961">
    <property type="entry name" value="Fungal_Metabolite_Diox"/>
</dbReference>
<accession>A0A917G299</accession>
<dbReference type="InterPro" id="IPR008775">
    <property type="entry name" value="Phytyl_CoA_dOase-like"/>
</dbReference>
<keyword evidence="2" id="KW-1185">Reference proteome</keyword>